<dbReference type="PROSITE" id="PS51257">
    <property type="entry name" value="PROKAR_LIPOPROTEIN"/>
    <property type="match status" value="1"/>
</dbReference>
<feature type="chain" id="PRO_5039574008" description="Lipoprotein" evidence="1">
    <location>
        <begin position="25"/>
        <end position="155"/>
    </location>
</feature>
<reference evidence="3" key="1">
    <citation type="submission" date="2017-02" db="EMBL/GenBank/DDBJ databases">
        <authorList>
            <person name="Varghese N."/>
            <person name="Submissions S."/>
        </authorList>
    </citation>
    <scope>NUCLEOTIDE SEQUENCE [LARGE SCALE GENOMIC DNA]</scope>
    <source>
        <strain evidence="3">VKM Ac-2052</strain>
    </source>
</reference>
<dbReference type="RefSeq" id="WP_078714898.1">
    <property type="nucleotide sequence ID" value="NZ_FUYG01000007.1"/>
</dbReference>
<proteinExistence type="predicted"/>
<feature type="signal peptide" evidence="1">
    <location>
        <begin position="1"/>
        <end position="24"/>
    </location>
</feature>
<name>A0A1T4YC81_9MICO</name>
<sequence>MTISRARIAIPFLALALLAGPALTGCSSQTLAEGVAEGIASENGQEIDLNTDGGLPDGFPDNIPVVDGDVISGVSVGDGETQTWTVQIAITDPEAAYNEIKTGLEKAGFTSDFTGMNEGQGYGTFDDGVHSVVISTGDNGTNVVAATYIVAQTMR</sequence>
<dbReference type="AlphaFoldDB" id="A0A1T4YC81"/>
<evidence type="ECO:0008006" key="4">
    <source>
        <dbReference type="Google" id="ProtNLM"/>
    </source>
</evidence>
<keyword evidence="1" id="KW-0732">Signal</keyword>
<accession>A0A1T4YC81</accession>
<organism evidence="2 3">
    <name type="scientific">Agreia bicolorata</name>
    <dbReference type="NCBI Taxonomy" id="110935"/>
    <lineage>
        <taxon>Bacteria</taxon>
        <taxon>Bacillati</taxon>
        <taxon>Actinomycetota</taxon>
        <taxon>Actinomycetes</taxon>
        <taxon>Micrococcales</taxon>
        <taxon>Microbacteriaceae</taxon>
        <taxon>Agreia</taxon>
    </lineage>
</organism>
<evidence type="ECO:0000313" key="2">
    <source>
        <dbReference type="EMBL" id="SKA99384.1"/>
    </source>
</evidence>
<protein>
    <recommendedName>
        <fullName evidence="4">Lipoprotein</fullName>
    </recommendedName>
</protein>
<dbReference type="EMBL" id="FUYG01000007">
    <property type="protein sequence ID" value="SKA99384.1"/>
    <property type="molecule type" value="Genomic_DNA"/>
</dbReference>
<evidence type="ECO:0000256" key="1">
    <source>
        <dbReference type="SAM" id="SignalP"/>
    </source>
</evidence>
<evidence type="ECO:0000313" key="3">
    <source>
        <dbReference type="Proteomes" id="UP000189735"/>
    </source>
</evidence>
<dbReference type="Proteomes" id="UP000189735">
    <property type="component" value="Unassembled WGS sequence"/>
</dbReference>
<gene>
    <name evidence="2" type="ORF">SAMN06295879_2784</name>
</gene>